<accession>A0A915JIU6</accession>
<feature type="transmembrane region" description="Helical" evidence="1">
    <location>
        <begin position="56"/>
        <end position="79"/>
    </location>
</feature>
<name>A0A915JIU6_ROMCU</name>
<keyword evidence="1" id="KW-1133">Transmembrane helix</keyword>
<keyword evidence="1" id="KW-0472">Membrane</keyword>
<organism evidence="2 3">
    <name type="scientific">Romanomermis culicivorax</name>
    <name type="common">Nematode worm</name>
    <dbReference type="NCBI Taxonomy" id="13658"/>
    <lineage>
        <taxon>Eukaryota</taxon>
        <taxon>Metazoa</taxon>
        <taxon>Ecdysozoa</taxon>
        <taxon>Nematoda</taxon>
        <taxon>Enoplea</taxon>
        <taxon>Dorylaimia</taxon>
        <taxon>Mermithida</taxon>
        <taxon>Mermithoidea</taxon>
        <taxon>Mermithidae</taxon>
        <taxon>Romanomermis</taxon>
    </lineage>
</organism>
<keyword evidence="1" id="KW-0812">Transmembrane</keyword>
<proteinExistence type="predicted"/>
<evidence type="ECO:0000313" key="3">
    <source>
        <dbReference type="WBParaSite" id="nRc.2.0.1.t26007-RA"/>
    </source>
</evidence>
<keyword evidence="2" id="KW-1185">Reference proteome</keyword>
<reference evidence="3" key="1">
    <citation type="submission" date="2022-11" db="UniProtKB">
        <authorList>
            <consortium name="WormBaseParasite"/>
        </authorList>
    </citation>
    <scope>IDENTIFICATION</scope>
</reference>
<sequence>MKNCPGCKQVYFRDSLRQGILGYSLATIQAIISRQLPKIPFSCAIRAFLNKLCENIIMFFGALPPTSLFIIFLLLLFLASPVVFPIQQRNNKEHSQSCPLFARRLCPQHELGYGQFAPSDSPLIIFKKPFCVALEFLALRPQNQNFSAQGTEQITLARHLISHSKLRKFNFKSQEVNEVHGNYSLSEKCWPLDLPSERCFFEIDPYGDDFCTGWSDNEDDKKCAADIKIVRKSNSNISTIGYITEEIEKKILQHRGCP</sequence>
<dbReference type="AlphaFoldDB" id="A0A915JIU6"/>
<dbReference type="WBParaSite" id="nRc.2.0.1.t26007-RA">
    <property type="protein sequence ID" value="nRc.2.0.1.t26007-RA"/>
    <property type="gene ID" value="nRc.2.0.1.g26007"/>
</dbReference>
<dbReference type="Proteomes" id="UP000887565">
    <property type="component" value="Unplaced"/>
</dbReference>
<evidence type="ECO:0000256" key="1">
    <source>
        <dbReference type="SAM" id="Phobius"/>
    </source>
</evidence>
<protein>
    <submittedName>
        <fullName evidence="3">Uncharacterized protein</fullName>
    </submittedName>
</protein>
<evidence type="ECO:0000313" key="2">
    <source>
        <dbReference type="Proteomes" id="UP000887565"/>
    </source>
</evidence>